<organism evidence="2 3">
    <name type="scientific">Polaromonas aquatica</name>
    <dbReference type="NCBI Taxonomy" id="332657"/>
    <lineage>
        <taxon>Bacteria</taxon>
        <taxon>Pseudomonadati</taxon>
        <taxon>Pseudomonadota</taxon>
        <taxon>Betaproteobacteria</taxon>
        <taxon>Burkholderiales</taxon>
        <taxon>Comamonadaceae</taxon>
        <taxon>Polaromonas</taxon>
    </lineage>
</organism>
<dbReference type="SUPFAM" id="SSF53850">
    <property type="entry name" value="Periplasmic binding protein-like II"/>
    <property type="match status" value="1"/>
</dbReference>
<comment type="similarity">
    <text evidence="1">Belongs to the UPF0065 (bug) family.</text>
</comment>
<accession>A0ABW1U7B2</accession>
<reference evidence="3" key="1">
    <citation type="journal article" date="2019" name="Int. J. Syst. Evol. Microbiol.">
        <title>The Global Catalogue of Microorganisms (GCM) 10K type strain sequencing project: providing services to taxonomists for standard genome sequencing and annotation.</title>
        <authorList>
            <consortium name="The Broad Institute Genomics Platform"/>
            <consortium name="The Broad Institute Genome Sequencing Center for Infectious Disease"/>
            <person name="Wu L."/>
            <person name="Ma J."/>
        </authorList>
    </citation>
    <scope>NUCLEOTIDE SEQUENCE [LARGE SCALE GENOMIC DNA]</scope>
    <source>
        <strain evidence="3">CCUG 39402</strain>
    </source>
</reference>
<keyword evidence="3" id="KW-1185">Reference proteome</keyword>
<dbReference type="Gene3D" id="3.40.190.10">
    <property type="entry name" value="Periplasmic binding protein-like II"/>
    <property type="match status" value="1"/>
</dbReference>
<sequence length="330" mass="34983">MTVFGKPLRARFAGAALLAIASAVPVLALAQSYPSRPIKMVVPFAAGGSVDVLGRVIADKVSLALGQPVVPDNRIGANGTIAHQMVASAPPDGYTIGMSGTSPLVLAPHQYKSLPYDSRRDFTYLACAGTTPFVLDVNPALPVKNVRELVAYAKANPGKLNFGSAGLGNSAHLSAELFKQVTGIDMVHVPYKGNALAMADLVSGQIQVLFDPVQTSLPQIRAGKVRPLAVTSKTRFAELPDLPTVAESGYPNYEFVVWYAFIAPAATPAPVVARLNSEINKVLRDPEVKARFAALGANLTESTPGECANFVRSEYAQWGKLFTDLGIRPE</sequence>
<dbReference type="InterPro" id="IPR042100">
    <property type="entry name" value="Bug_dom1"/>
</dbReference>
<dbReference type="PANTHER" id="PTHR42928:SF5">
    <property type="entry name" value="BLR1237 PROTEIN"/>
    <property type="match status" value="1"/>
</dbReference>
<evidence type="ECO:0000256" key="1">
    <source>
        <dbReference type="ARBA" id="ARBA00006987"/>
    </source>
</evidence>
<dbReference type="EMBL" id="JBHSRS010000084">
    <property type="protein sequence ID" value="MFC6284586.1"/>
    <property type="molecule type" value="Genomic_DNA"/>
</dbReference>
<dbReference type="Gene3D" id="3.40.190.150">
    <property type="entry name" value="Bordetella uptake gene, domain 1"/>
    <property type="match status" value="1"/>
</dbReference>
<dbReference type="Pfam" id="PF03401">
    <property type="entry name" value="TctC"/>
    <property type="match status" value="1"/>
</dbReference>
<evidence type="ECO:0000313" key="3">
    <source>
        <dbReference type="Proteomes" id="UP001596270"/>
    </source>
</evidence>
<protein>
    <submittedName>
        <fullName evidence="2">Bug family tripartite tricarboxylate transporter substrate binding protein</fullName>
    </submittedName>
</protein>
<proteinExistence type="inferred from homology"/>
<dbReference type="CDD" id="cd13578">
    <property type="entry name" value="PBP2_Bug27"/>
    <property type="match status" value="1"/>
</dbReference>
<dbReference type="PANTHER" id="PTHR42928">
    <property type="entry name" value="TRICARBOXYLATE-BINDING PROTEIN"/>
    <property type="match status" value="1"/>
</dbReference>
<dbReference type="Proteomes" id="UP001596270">
    <property type="component" value="Unassembled WGS sequence"/>
</dbReference>
<dbReference type="PIRSF" id="PIRSF017082">
    <property type="entry name" value="YflP"/>
    <property type="match status" value="1"/>
</dbReference>
<evidence type="ECO:0000313" key="2">
    <source>
        <dbReference type="EMBL" id="MFC6284586.1"/>
    </source>
</evidence>
<gene>
    <name evidence="2" type="ORF">ACFQND_25455</name>
</gene>
<name>A0ABW1U7B2_9BURK</name>
<dbReference type="RefSeq" id="WP_371435086.1">
    <property type="nucleotide sequence ID" value="NZ_JBHSRS010000084.1"/>
</dbReference>
<dbReference type="InterPro" id="IPR005064">
    <property type="entry name" value="BUG"/>
</dbReference>
<comment type="caution">
    <text evidence="2">The sequence shown here is derived from an EMBL/GenBank/DDBJ whole genome shotgun (WGS) entry which is preliminary data.</text>
</comment>